<protein>
    <submittedName>
        <fullName evidence="1">Uncharacterized protein</fullName>
    </submittedName>
</protein>
<dbReference type="Proteomes" id="UP001515480">
    <property type="component" value="Unassembled WGS sequence"/>
</dbReference>
<dbReference type="AlphaFoldDB" id="A0AB34IRU0"/>
<accession>A0AB34IRU0</accession>
<organism evidence="1 2">
    <name type="scientific">Prymnesium parvum</name>
    <name type="common">Toxic golden alga</name>
    <dbReference type="NCBI Taxonomy" id="97485"/>
    <lineage>
        <taxon>Eukaryota</taxon>
        <taxon>Haptista</taxon>
        <taxon>Haptophyta</taxon>
        <taxon>Prymnesiophyceae</taxon>
        <taxon>Prymnesiales</taxon>
        <taxon>Prymnesiaceae</taxon>
        <taxon>Prymnesium</taxon>
    </lineage>
</organism>
<reference evidence="1 2" key="1">
    <citation type="journal article" date="2024" name="Science">
        <title>Giant polyketide synthase enzymes in the biosynthesis of giant marine polyether toxins.</title>
        <authorList>
            <person name="Fallon T.R."/>
            <person name="Shende V.V."/>
            <person name="Wierzbicki I.H."/>
            <person name="Pendleton A.L."/>
            <person name="Watervoot N.F."/>
            <person name="Auber R.P."/>
            <person name="Gonzalez D.J."/>
            <person name="Wisecaver J.H."/>
            <person name="Moore B.S."/>
        </authorList>
    </citation>
    <scope>NUCLEOTIDE SEQUENCE [LARGE SCALE GENOMIC DNA]</scope>
    <source>
        <strain evidence="1 2">12B1</strain>
    </source>
</reference>
<dbReference type="EMBL" id="JBGBPQ010000020">
    <property type="protein sequence ID" value="KAL1504174.1"/>
    <property type="molecule type" value="Genomic_DNA"/>
</dbReference>
<evidence type="ECO:0000313" key="1">
    <source>
        <dbReference type="EMBL" id="KAL1504174.1"/>
    </source>
</evidence>
<sequence>MDLVLSIVRFCQPKEPELPDGRLSWLQRPKTVIYLGTGSANGIQPNLVRRQVAFWEARQRDLKRRELFNMMALEDVGEEGESDEEFQSIDELSLTASVSRTFGVHACSSRELSVNFNSALASVQQSITNFLNPPSKVKNRSTRVFHLHLAAGERVLG</sequence>
<name>A0AB34IRU0_PRYPA</name>
<gene>
    <name evidence="1" type="ORF">AB1Y20_010583</name>
</gene>
<keyword evidence="2" id="KW-1185">Reference proteome</keyword>
<comment type="caution">
    <text evidence="1">The sequence shown here is derived from an EMBL/GenBank/DDBJ whole genome shotgun (WGS) entry which is preliminary data.</text>
</comment>
<proteinExistence type="predicted"/>
<evidence type="ECO:0000313" key="2">
    <source>
        <dbReference type="Proteomes" id="UP001515480"/>
    </source>
</evidence>